<reference evidence="2 3" key="1">
    <citation type="submission" date="2014-12" db="EMBL/GenBank/DDBJ databases">
        <title>Draft genome sequence of Paenibacillus kamchatkensis strain B-2647.</title>
        <authorList>
            <person name="Karlyshev A.V."/>
            <person name="Kudryashova E.B."/>
        </authorList>
    </citation>
    <scope>NUCLEOTIDE SEQUENCE [LARGE SCALE GENOMIC DNA]</scope>
    <source>
        <strain evidence="2 3">VKM B-2647</strain>
    </source>
</reference>
<name>A0ABR5AHF8_9BACL</name>
<dbReference type="Proteomes" id="UP000031967">
    <property type="component" value="Unassembled WGS sequence"/>
</dbReference>
<dbReference type="InterPro" id="IPR018657">
    <property type="entry name" value="LarA-like_N"/>
</dbReference>
<dbReference type="Pfam" id="PF09861">
    <property type="entry name" value="Lar_N"/>
    <property type="match status" value="1"/>
</dbReference>
<accession>A0ABR5AHF8</accession>
<sequence>MQVKVEGGFDIRLPNMVPIKQKFQMSKVDDVPGVVEAEFGKTEVRAKIKPGMKVAVAVGSRGIHNLKEIVACVVREIKRMGGEPFIVPAMGSHGGATAEGQAQVLADYGIIESSVGCPIRSSMETVQVGHLPSGIPLYFDQFAYESDAIVAVSRVKPHTDFKGTVESGLQKMIVIGLGKHKGASYIHSLGFDRFHAVIPEAGKALIARTNMAVGVAIIENARDETAEIVAVPAESICETEPELLIRAKAAMPKLLLDQIDVLVVEEIGKNISGSGMDPNIVGRTGSGLTEGFLAPPIQKIVVRDLTDKTHGNAAGIGIADIITAKVFNKIDFGYTYANCITSTALLGAKIPVVLRSDKEALAVAVKTSNRVTPETVKIVWIQNTLKLERIYVSDTYLGEIANRDEIVVEGEPVPIEFDHRGQLATLFQF</sequence>
<dbReference type="Gene3D" id="3.40.50.11440">
    <property type="match status" value="1"/>
</dbReference>
<proteinExistence type="predicted"/>
<gene>
    <name evidence="2" type="ORF">SD70_13520</name>
</gene>
<feature type="domain" description="LarA-like N-terminal" evidence="1">
    <location>
        <begin position="33"/>
        <end position="189"/>
    </location>
</feature>
<dbReference type="EMBL" id="JXAK01000021">
    <property type="protein sequence ID" value="KIL40466.1"/>
    <property type="molecule type" value="Genomic_DNA"/>
</dbReference>
<keyword evidence="3" id="KW-1185">Reference proteome</keyword>
<evidence type="ECO:0000313" key="2">
    <source>
        <dbReference type="EMBL" id="KIL40466.1"/>
    </source>
</evidence>
<evidence type="ECO:0000259" key="1">
    <source>
        <dbReference type="Pfam" id="PF09861"/>
    </source>
</evidence>
<evidence type="ECO:0000313" key="3">
    <source>
        <dbReference type="Proteomes" id="UP000031967"/>
    </source>
</evidence>
<protein>
    <recommendedName>
        <fullName evidence="1">LarA-like N-terminal domain-containing protein</fullName>
    </recommendedName>
</protein>
<comment type="caution">
    <text evidence="2">The sequence shown here is derived from an EMBL/GenBank/DDBJ whole genome shotgun (WGS) entry which is preliminary data.</text>
</comment>
<organism evidence="2 3">
    <name type="scientific">Gordoniibacillus kamchatkensis</name>
    <dbReference type="NCBI Taxonomy" id="1590651"/>
    <lineage>
        <taxon>Bacteria</taxon>
        <taxon>Bacillati</taxon>
        <taxon>Bacillota</taxon>
        <taxon>Bacilli</taxon>
        <taxon>Bacillales</taxon>
        <taxon>Paenibacillaceae</taxon>
        <taxon>Gordoniibacillus</taxon>
    </lineage>
</organism>